<dbReference type="EMBL" id="LFIW01001488">
    <property type="protein sequence ID" value="KZL82187.1"/>
    <property type="molecule type" value="Genomic_DNA"/>
</dbReference>
<gene>
    <name evidence="3" type="ORF">CI238_09442</name>
</gene>
<dbReference type="InterPro" id="IPR019734">
    <property type="entry name" value="TPR_rpt"/>
</dbReference>
<dbReference type="SUPFAM" id="SSF48452">
    <property type="entry name" value="TPR-like"/>
    <property type="match status" value="1"/>
</dbReference>
<protein>
    <submittedName>
        <fullName evidence="3">Tetratricopeptide-like protein</fullName>
    </submittedName>
</protein>
<feature type="domain" description="DUF4470" evidence="2">
    <location>
        <begin position="147"/>
        <end position="248"/>
    </location>
</feature>
<dbReference type="Proteomes" id="UP000076584">
    <property type="component" value="Unassembled WGS sequence"/>
</dbReference>
<dbReference type="InterPro" id="IPR027974">
    <property type="entry name" value="DUF4470"/>
</dbReference>
<keyword evidence="4" id="KW-1185">Reference proteome</keyword>
<evidence type="ECO:0000313" key="4">
    <source>
        <dbReference type="Proteomes" id="UP000076584"/>
    </source>
</evidence>
<feature type="repeat" description="TPR" evidence="1">
    <location>
        <begin position="10"/>
        <end position="43"/>
    </location>
</feature>
<evidence type="ECO:0000313" key="3">
    <source>
        <dbReference type="EMBL" id="KZL82187.1"/>
    </source>
</evidence>
<organism evidence="3 4">
    <name type="scientific">Colletotrichum incanum</name>
    <name type="common">Soybean anthracnose fungus</name>
    <dbReference type="NCBI Taxonomy" id="1573173"/>
    <lineage>
        <taxon>Eukaryota</taxon>
        <taxon>Fungi</taxon>
        <taxon>Dikarya</taxon>
        <taxon>Ascomycota</taxon>
        <taxon>Pezizomycotina</taxon>
        <taxon>Sordariomycetes</taxon>
        <taxon>Hypocreomycetidae</taxon>
        <taxon>Glomerellales</taxon>
        <taxon>Glomerellaceae</taxon>
        <taxon>Colletotrichum</taxon>
        <taxon>Colletotrichum spaethianum species complex</taxon>
    </lineage>
</organism>
<dbReference type="PROSITE" id="PS50005">
    <property type="entry name" value="TPR"/>
    <property type="match status" value="1"/>
</dbReference>
<dbReference type="STRING" id="1573173.A0A167C6C7"/>
<accession>A0A167C6C7</accession>
<comment type="caution">
    <text evidence="3">The sequence shown here is derived from an EMBL/GenBank/DDBJ whole genome shotgun (WGS) entry which is preliminary data.</text>
</comment>
<dbReference type="AlphaFoldDB" id="A0A167C6C7"/>
<dbReference type="InterPro" id="IPR011990">
    <property type="entry name" value="TPR-like_helical_dom_sf"/>
</dbReference>
<sequence>MPSTHEVQESTVARERGNSFYRQGLFAEAEGAYKEAASLDPEDPTPWSNISAIKFEQGDYGAALKNLEIFCHLHSLSLDDAEKVVKVLSEDASGQSMRATLEDLRNLLQTSDDGELQKQVFDRLPRYKGHLQDRPEYYAMGHDMADPLWDQSLWHAVGPGGDVSFLLCGSGDARHLFATIVSLGVGEMIGRGKKMFNKAFFTILDINAAALARTLFMFDMVIRYIFMRYAKMPRIEDALTVMSYIYSSPFVPAFVAEKTEEHIKTLIDELEGEGDVLEMFFIPRGTRDQIIRKLKHWIQPFGDDYTTKKLRPVVIGNLLRSEQQRQSLFGESARPEVKDSKEIRELGVLFAGDIFIDRREPALRPLLDAFRSDVEGAKQTLEVYIDSHWKTNPTMLDMDYEPRRYEEFEAGVPLAELNRLLSGIPRNSLSGFFEILATATMTLIKRVEIEAIAGEMADTLEQIRYNSLEHRSQKHHKVGAIDATQFPWQYDRIHMSNIPDYVGGPLTAVMYGSPLLRKDRPSNLRFNNLFNPPMFESHEQFLTEYLLMHDAKQVADHFGLVKEKRPGDVIPNPIAETIGNRFMTENYFVWARSGIKKTPRARLMTRPTLERWLHSHLLKICLPYRRPLWSDKPVHAPLNLTAFLRLVARMYEVGYPAHWLAGIFTNICEGSITSTARPPWRLVLHPDDLKKSFPQRQISLGPWKVEFTTLLSLWRRLLPFGVVTPPRTLVNPVEVLGCNITFPKFFERHTRVPHFNLVFINTAMFGPEKPNLLGLLQDDEEGDASDYAKLLRQKGLHVVTTFKYVTDTRTATCWLRKDVVEEMMNRASWNYHDLFER</sequence>
<proteinExistence type="predicted"/>
<dbReference type="Gene3D" id="1.25.40.10">
    <property type="entry name" value="Tetratricopeptide repeat domain"/>
    <property type="match status" value="1"/>
</dbReference>
<dbReference type="Pfam" id="PF14737">
    <property type="entry name" value="DUF4470"/>
    <property type="match status" value="1"/>
</dbReference>
<evidence type="ECO:0000256" key="1">
    <source>
        <dbReference type="PROSITE-ProRule" id="PRU00339"/>
    </source>
</evidence>
<reference evidence="3 4" key="1">
    <citation type="submission" date="2015-06" db="EMBL/GenBank/DDBJ databases">
        <title>Survival trade-offs in plant roots during colonization by closely related pathogenic and mutualistic fungi.</title>
        <authorList>
            <person name="Hacquard S."/>
            <person name="Kracher B."/>
            <person name="Hiruma K."/>
            <person name="Weinman A."/>
            <person name="Muench P."/>
            <person name="Garrido Oter R."/>
            <person name="Ver Loren van Themaat E."/>
            <person name="Dallerey J.-F."/>
            <person name="Damm U."/>
            <person name="Henrissat B."/>
            <person name="Lespinet O."/>
            <person name="Thon M."/>
            <person name="Kemen E."/>
            <person name="McHardy A.C."/>
            <person name="Schulze-Lefert P."/>
            <person name="O'Connell R.J."/>
        </authorList>
    </citation>
    <scope>NUCLEOTIDE SEQUENCE [LARGE SCALE GENOMIC DNA]</scope>
    <source>
        <strain evidence="3 4">MAFF 238704</strain>
    </source>
</reference>
<keyword evidence="1" id="KW-0802">TPR repeat</keyword>
<evidence type="ECO:0000259" key="2">
    <source>
        <dbReference type="Pfam" id="PF14737"/>
    </source>
</evidence>
<name>A0A167C6C7_COLIC</name>